<keyword evidence="2" id="KW-1185">Reference proteome</keyword>
<gene>
    <name evidence="1" type="ORF">H9Q79_00720</name>
</gene>
<organism evidence="1 2">
    <name type="scientific">Wansuia hejianensis</name>
    <dbReference type="NCBI Taxonomy" id="2763667"/>
    <lineage>
        <taxon>Bacteria</taxon>
        <taxon>Bacillati</taxon>
        <taxon>Bacillota</taxon>
        <taxon>Clostridia</taxon>
        <taxon>Lachnospirales</taxon>
        <taxon>Lachnospiraceae</taxon>
        <taxon>Wansuia</taxon>
    </lineage>
</organism>
<name>A0A7G9GDI4_9FIRM</name>
<evidence type="ECO:0000313" key="2">
    <source>
        <dbReference type="Proteomes" id="UP000515860"/>
    </source>
</evidence>
<dbReference type="Pfam" id="PF14286">
    <property type="entry name" value="DHHW"/>
    <property type="match status" value="1"/>
</dbReference>
<evidence type="ECO:0008006" key="3">
    <source>
        <dbReference type="Google" id="ProtNLM"/>
    </source>
</evidence>
<accession>A0A7G9GDI4</accession>
<reference evidence="1 2" key="1">
    <citation type="submission" date="2020-08" db="EMBL/GenBank/DDBJ databases">
        <authorList>
            <person name="Liu C."/>
            <person name="Sun Q."/>
        </authorList>
    </citation>
    <scope>NUCLEOTIDE SEQUENCE [LARGE SCALE GENOMIC DNA]</scope>
    <source>
        <strain evidence="1 2">NSJ-29</strain>
    </source>
</reference>
<dbReference type="KEGG" id="whj:H9Q79_00720"/>
<proteinExistence type="predicted"/>
<dbReference type="InterPro" id="IPR025945">
    <property type="entry name" value="DHHW"/>
</dbReference>
<dbReference type="RefSeq" id="WP_249328986.1">
    <property type="nucleotide sequence ID" value="NZ_CP060635.1"/>
</dbReference>
<dbReference type="AlphaFoldDB" id="A0A7G9GDI4"/>
<dbReference type="EMBL" id="CP060635">
    <property type="protein sequence ID" value="QNM08866.1"/>
    <property type="molecule type" value="Genomic_DNA"/>
</dbReference>
<evidence type="ECO:0000313" key="1">
    <source>
        <dbReference type="EMBL" id="QNM08866.1"/>
    </source>
</evidence>
<protein>
    <recommendedName>
        <fullName evidence="3">DHHW protein</fullName>
    </recommendedName>
</protein>
<sequence length="368" mass="41307">MKHRKWIKMILAAACTAAALVLLMYLEFLMEGQKEPDPTEKVQVMAKDLYNGYGLEGNQELSDVIIYENEEVSCYADRILRRFSYDESQVQNTAGAVQGMKDQNPSLEHIYVMPIPPKVVLEEGYEADQDAYQAYLERMASSLPEGTSLVDVLPELAGHEEEYVFFRTEDSWTAKGAYYGSSVLGRALGLEPFSLENYEEYMYNSFKGSLLQKYEDDPQLAGRLGEMPEDRVYYYLLPDGKNRERIEKEEGQWSVQPAISHAAGGLGTFVSGGYLSAVVEGDQKRKMTGEETLLLICDDRGKLLAPFLANYYKAVYVINVTEDTGFSADMAGILAEYGVKHVVWAQSSLYMGDMSYCGAVNGFLNQNE</sequence>
<dbReference type="Proteomes" id="UP000515860">
    <property type="component" value="Chromosome"/>
</dbReference>